<organism evidence="2 3">
    <name type="scientific">Nonomuraea jiangxiensis</name>
    <dbReference type="NCBI Taxonomy" id="633440"/>
    <lineage>
        <taxon>Bacteria</taxon>
        <taxon>Bacillati</taxon>
        <taxon>Actinomycetota</taxon>
        <taxon>Actinomycetes</taxon>
        <taxon>Streptosporangiales</taxon>
        <taxon>Streptosporangiaceae</taxon>
        <taxon>Nonomuraea</taxon>
    </lineage>
</organism>
<dbReference type="AlphaFoldDB" id="A0A1G9HMA1"/>
<dbReference type="STRING" id="633440.SAMN05421869_122152"/>
<dbReference type="Proteomes" id="UP000199202">
    <property type="component" value="Unassembled WGS sequence"/>
</dbReference>
<feature type="transmembrane region" description="Helical" evidence="1">
    <location>
        <begin position="39"/>
        <end position="60"/>
    </location>
</feature>
<keyword evidence="3" id="KW-1185">Reference proteome</keyword>
<dbReference type="OrthoDB" id="4764660at2"/>
<reference evidence="2 3" key="1">
    <citation type="submission" date="2016-10" db="EMBL/GenBank/DDBJ databases">
        <authorList>
            <person name="de Groot N.N."/>
        </authorList>
    </citation>
    <scope>NUCLEOTIDE SEQUENCE [LARGE SCALE GENOMIC DNA]</scope>
    <source>
        <strain evidence="2 3">CGMCC 4.6533</strain>
    </source>
</reference>
<feature type="transmembrane region" description="Helical" evidence="1">
    <location>
        <begin position="67"/>
        <end position="90"/>
    </location>
</feature>
<name>A0A1G9HMA1_9ACTN</name>
<dbReference type="RefSeq" id="WP_090943437.1">
    <property type="nucleotide sequence ID" value="NZ_FNDJ01000022.1"/>
</dbReference>
<keyword evidence="1" id="KW-0472">Membrane</keyword>
<evidence type="ECO:0000256" key="1">
    <source>
        <dbReference type="SAM" id="Phobius"/>
    </source>
</evidence>
<evidence type="ECO:0000313" key="3">
    <source>
        <dbReference type="Proteomes" id="UP000199202"/>
    </source>
</evidence>
<keyword evidence="1" id="KW-1133">Transmembrane helix</keyword>
<keyword evidence="1" id="KW-0812">Transmembrane</keyword>
<protein>
    <submittedName>
        <fullName evidence="2">Uncharacterized protein</fullName>
    </submittedName>
</protein>
<feature type="transmembrane region" description="Helical" evidence="1">
    <location>
        <begin position="7"/>
        <end position="27"/>
    </location>
</feature>
<accession>A0A1G9HMA1</accession>
<proteinExistence type="predicted"/>
<dbReference type="EMBL" id="FNDJ01000022">
    <property type="protein sequence ID" value="SDL14107.1"/>
    <property type="molecule type" value="Genomic_DNA"/>
</dbReference>
<gene>
    <name evidence="2" type="ORF">SAMN05421869_122152</name>
</gene>
<evidence type="ECO:0000313" key="2">
    <source>
        <dbReference type="EMBL" id="SDL14107.1"/>
    </source>
</evidence>
<sequence length="96" mass="10275">MLIGLMFVGLVLYSLVNLVVGFVLFFVTLDSNGTSARYLAVGAVVLALVGLGAGIALAFMRRPWFRGLGLGLMIGWALWSIMSAGFFTGLNPNLYD</sequence>